<accession>A0A3B0CK28</accession>
<protein>
    <submittedName>
        <fullName evidence="7">Extracellular solute-binding protein</fullName>
    </submittedName>
</protein>
<evidence type="ECO:0000256" key="5">
    <source>
        <dbReference type="SAM" id="MobiDB-lite"/>
    </source>
</evidence>
<dbReference type="GO" id="GO:0030313">
    <property type="term" value="C:cell envelope"/>
    <property type="evidence" value="ECO:0007669"/>
    <property type="project" value="UniProtKB-SubCell"/>
</dbReference>
<dbReference type="Gene3D" id="3.40.190.10">
    <property type="entry name" value="Periplasmic binding protein-like II"/>
    <property type="match status" value="1"/>
</dbReference>
<keyword evidence="8" id="KW-1185">Reference proteome</keyword>
<evidence type="ECO:0000256" key="6">
    <source>
        <dbReference type="SAM" id="SignalP"/>
    </source>
</evidence>
<dbReference type="PANTHER" id="PTHR43649">
    <property type="entry name" value="ARABINOSE-BINDING PROTEIN-RELATED"/>
    <property type="match status" value="1"/>
</dbReference>
<dbReference type="AlphaFoldDB" id="A0A3B0CK28"/>
<dbReference type="InterPro" id="IPR050490">
    <property type="entry name" value="Bact_solute-bd_prot1"/>
</dbReference>
<organism evidence="7 8">
    <name type="scientific">Paenibacillus ginsengarvi</name>
    <dbReference type="NCBI Taxonomy" id="400777"/>
    <lineage>
        <taxon>Bacteria</taxon>
        <taxon>Bacillati</taxon>
        <taxon>Bacillota</taxon>
        <taxon>Bacilli</taxon>
        <taxon>Bacillales</taxon>
        <taxon>Paenibacillaceae</taxon>
        <taxon>Paenibacillus</taxon>
    </lineage>
</organism>
<dbReference type="PANTHER" id="PTHR43649:SF31">
    <property type="entry name" value="SN-GLYCEROL-3-PHOSPHATE-BINDING PERIPLASMIC PROTEIN UGPB"/>
    <property type="match status" value="1"/>
</dbReference>
<dbReference type="Pfam" id="PF01547">
    <property type="entry name" value="SBP_bac_1"/>
    <property type="match status" value="1"/>
</dbReference>
<feature type="signal peptide" evidence="6">
    <location>
        <begin position="1"/>
        <end position="24"/>
    </location>
</feature>
<feature type="chain" id="PRO_5039541135" evidence="6">
    <location>
        <begin position="25"/>
        <end position="445"/>
    </location>
</feature>
<dbReference type="PROSITE" id="PS51257">
    <property type="entry name" value="PROKAR_LIPOPROTEIN"/>
    <property type="match status" value="1"/>
</dbReference>
<comment type="caution">
    <text evidence="7">The sequence shown here is derived from an EMBL/GenBank/DDBJ whole genome shotgun (WGS) entry which is preliminary data.</text>
</comment>
<dbReference type="Proteomes" id="UP000282311">
    <property type="component" value="Unassembled WGS sequence"/>
</dbReference>
<evidence type="ECO:0000256" key="2">
    <source>
        <dbReference type="ARBA" id="ARBA00008520"/>
    </source>
</evidence>
<sequence>MIGMNKRLTKLGLLSTAISCGLTAAGCSSGDTASSRPPSAEVPKSTASKPTENLQPVTLNVFNGRSSEVGNYWDQLLTEPLKKKYPHITINQIKGDITKVVAEGTPIDVYIMAHVDLGNFIQLDLADDIEPLMKTHNMSLSRFDPNVIQTLRAISPDGKKLLGIPFYLQFTTLYYNKDIFDILGVPYPKDGMTWDDTIQLAKKVSATHDGKAYLGFKADQAQRMADPLGITSVDPKTNKASVNNDKYKKVFQLTQQFFSIPGNGAKDEKDVNAGPVNLFAKDKALAMYFGVNRFPTLQKADVNWDIAQSPYYPDKPNYGGIIDSFMAGVSKTSKHKDDAFRVLEVFTSDENQLYSSRALGYVSPLLDKRMQEQFGAELDFLKGKNVQAIFKSKNAIPDPMSIYRNDSLTILLEEHGKYIMGQQDVNTALKTAEERINKKIESLAH</sequence>
<dbReference type="SUPFAM" id="SSF53850">
    <property type="entry name" value="Periplasmic binding protein-like II"/>
    <property type="match status" value="1"/>
</dbReference>
<evidence type="ECO:0000313" key="7">
    <source>
        <dbReference type="EMBL" id="RKN84356.1"/>
    </source>
</evidence>
<comment type="subcellular location">
    <subcellularLocation>
        <location evidence="1">Cell envelope</location>
    </subcellularLocation>
</comment>
<proteinExistence type="inferred from homology"/>
<evidence type="ECO:0000313" key="8">
    <source>
        <dbReference type="Proteomes" id="UP000282311"/>
    </source>
</evidence>
<keyword evidence="4 6" id="KW-0732">Signal</keyword>
<gene>
    <name evidence="7" type="ORF">D7M11_12745</name>
</gene>
<evidence type="ECO:0000256" key="1">
    <source>
        <dbReference type="ARBA" id="ARBA00004196"/>
    </source>
</evidence>
<comment type="similarity">
    <text evidence="2">Belongs to the bacterial solute-binding protein 1 family.</text>
</comment>
<name>A0A3B0CK28_9BACL</name>
<feature type="region of interest" description="Disordered" evidence="5">
    <location>
        <begin position="28"/>
        <end position="53"/>
    </location>
</feature>
<reference evidence="7 8" key="1">
    <citation type="journal article" date="2007" name="Int. J. Syst. Evol. Microbiol.">
        <title>Paenibacillus ginsengarvi sp. nov., isolated from soil from ginseng cultivation.</title>
        <authorList>
            <person name="Yoon M.H."/>
            <person name="Ten L.N."/>
            <person name="Im W.T."/>
        </authorList>
    </citation>
    <scope>NUCLEOTIDE SEQUENCE [LARGE SCALE GENOMIC DNA]</scope>
    <source>
        <strain evidence="7 8">KCTC 13059</strain>
    </source>
</reference>
<dbReference type="InterPro" id="IPR006059">
    <property type="entry name" value="SBP"/>
</dbReference>
<dbReference type="EMBL" id="RBAH01000008">
    <property type="protein sequence ID" value="RKN84356.1"/>
    <property type="molecule type" value="Genomic_DNA"/>
</dbReference>
<evidence type="ECO:0000256" key="4">
    <source>
        <dbReference type="ARBA" id="ARBA00022729"/>
    </source>
</evidence>
<keyword evidence="3" id="KW-0813">Transport</keyword>
<evidence type="ECO:0000256" key="3">
    <source>
        <dbReference type="ARBA" id="ARBA00022448"/>
    </source>
</evidence>